<name>A0A1A6ADH1_9TREE</name>
<dbReference type="KEGG" id="kdj:28966007"/>
<feature type="region of interest" description="Disordered" evidence="1">
    <location>
        <begin position="556"/>
        <end position="631"/>
    </location>
</feature>
<gene>
    <name evidence="2" type="ORF">I303_02308</name>
    <name evidence="3" type="ORF">I303_101560</name>
</gene>
<feature type="region of interest" description="Disordered" evidence="1">
    <location>
        <begin position="436"/>
        <end position="492"/>
    </location>
</feature>
<dbReference type="Proteomes" id="UP000078595">
    <property type="component" value="Chromosome 2"/>
</dbReference>
<dbReference type="EMBL" id="CP144531">
    <property type="protein sequence ID" value="WWC59014.1"/>
    <property type="molecule type" value="Genomic_DNA"/>
</dbReference>
<dbReference type="STRING" id="1296121.A0A1A6ADH1"/>
<evidence type="ECO:0000313" key="3">
    <source>
        <dbReference type="EMBL" id="WWC59014.1"/>
    </source>
</evidence>
<evidence type="ECO:0000313" key="4">
    <source>
        <dbReference type="Proteomes" id="UP000078595"/>
    </source>
</evidence>
<dbReference type="EMBL" id="KI894028">
    <property type="protein sequence ID" value="OBR88089.1"/>
    <property type="molecule type" value="Genomic_DNA"/>
</dbReference>
<feature type="compositionally biased region" description="Basic residues" evidence="1">
    <location>
        <begin position="618"/>
        <end position="631"/>
    </location>
</feature>
<keyword evidence="4" id="KW-1185">Reference proteome</keyword>
<dbReference type="GeneID" id="28966007"/>
<feature type="compositionally biased region" description="Acidic residues" evidence="1">
    <location>
        <begin position="460"/>
        <end position="470"/>
    </location>
</feature>
<reference evidence="3" key="2">
    <citation type="submission" date="2013-07" db="EMBL/GenBank/DDBJ databases">
        <authorList>
            <consortium name="The Broad Institute Genome Sequencing Platform"/>
            <person name="Cuomo C."/>
            <person name="Litvintseva A."/>
            <person name="Chen Y."/>
            <person name="Heitman J."/>
            <person name="Sun S."/>
            <person name="Springer D."/>
            <person name="Dromer F."/>
            <person name="Young S.K."/>
            <person name="Zeng Q."/>
            <person name="Gargeya S."/>
            <person name="Fitzgerald M."/>
            <person name="Abouelleil A."/>
            <person name="Alvarado L."/>
            <person name="Berlin A.M."/>
            <person name="Chapman S.B."/>
            <person name="Dewar J."/>
            <person name="Goldberg J."/>
            <person name="Griggs A."/>
            <person name="Gujja S."/>
            <person name="Hansen M."/>
            <person name="Howarth C."/>
            <person name="Imamovic A."/>
            <person name="Larimer J."/>
            <person name="McCowan C."/>
            <person name="Murphy C."/>
            <person name="Pearson M."/>
            <person name="Priest M."/>
            <person name="Roberts A."/>
            <person name="Saif S."/>
            <person name="Shea T."/>
            <person name="Sykes S."/>
            <person name="Wortman J."/>
            <person name="Nusbaum C."/>
            <person name="Birren B."/>
        </authorList>
    </citation>
    <scope>NUCLEOTIDE SEQUENCE</scope>
    <source>
        <strain evidence="3">CBS 10117</strain>
    </source>
</reference>
<organism evidence="2">
    <name type="scientific">Kwoniella dejecticola CBS 10117</name>
    <dbReference type="NCBI Taxonomy" id="1296121"/>
    <lineage>
        <taxon>Eukaryota</taxon>
        <taxon>Fungi</taxon>
        <taxon>Dikarya</taxon>
        <taxon>Basidiomycota</taxon>
        <taxon>Agaricomycotina</taxon>
        <taxon>Tremellomycetes</taxon>
        <taxon>Tremellales</taxon>
        <taxon>Cryptococcaceae</taxon>
        <taxon>Kwoniella</taxon>
    </lineage>
</organism>
<protein>
    <recommendedName>
        <fullName evidence="5">CUE domain-containing protein</fullName>
    </recommendedName>
</protein>
<dbReference type="InterPro" id="IPR016024">
    <property type="entry name" value="ARM-type_fold"/>
</dbReference>
<reference evidence="2" key="1">
    <citation type="submission" date="2013-07" db="EMBL/GenBank/DDBJ databases">
        <title>The Genome Sequence of Cryptococcus dejecticola CBS10117.</title>
        <authorList>
            <consortium name="The Broad Institute Genome Sequencing Platform"/>
            <person name="Cuomo C."/>
            <person name="Litvintseva A."/>
            <person name="Chen Y."/>
            <person name="Heitman J."/>
            <person name="Sun S."/>
            <person name="Springer D."/>
            <person name="Dromer F."/>
            <person name="Young S.K."/>
            <person name="Zeng Q."/>
            <person name="Gargeya S."/>
            <person name="Fitzgerald M."/>
            <person name="Abouelleil A."/>
            <person name="Alvarado L."/>
            <person name="Berlin A.M."/>
            <person name="Chapman S.B."/>
            <person name="Dewar J."/>
            <person name="Goldberg J."/>
            <person name="Griggs A."/>
            <person name="Gujja S."/>
            <person name="Hansen M."/>
            <person name="Howarth C."/>
            <person name="Imamovic A."/>
            <person name="Larimer J."/>
            <person name="McCowan C."/>
            <person name="Murphy C."/>
            <person name="Pearson M."/>
            <person name="Priest M."/>
            <person name="Roberts A."/>
            <person name="Saif S."/>
            <person name="Shea T."/>
            <person name="Sykes S."/>
            <person name="Wortman J."/>
            <person name="Nusbaum C."/>
            <person name="Birren B."/>
        </authorList>
    </citation>
    <scope>NUCLEOTIDE SEQUENCE [LARGE SCALE GENOMIC DNA]</scope>
    <source>
        <strain evidence="2">CBS 10117</strain>
    </source>
</reference>
<evidence type="ECO:0000313" key="2">
    <source>
        <dbReference type="EMBL" id="OBR88089.1"/>
    </source>
</evidence>
<proteinExistence type="predicted"/>
<feature type="compositionally biased region" description="Acidic residues" evidence="1">
    <location>
        <begin position="436"/>
        <end position="446"/>
    </location>
</feature>
<feature type="compositionally biased region" description="Gly residues" evidence="1">
    <location>
        <begin position="575"/>
        <end position="605"/>
    </location>
</feature>
<dbReference type="RefSeq" id="XP_018265931.1">
    <property type="nucleotide sequence ID" value="XM_018405650.1"/>
</dbReference>
<accession>A0A1A6ADH1</accession>
<evidence type="ECO:0000256" key="1">
    <source>
        <dbReference type="SAM" id="MobiDB-lite"/>
    </source>
</evidence>
<evidence type="ECO:0008006" key="5">
    <source>
        <dbReference type="Google" id="ProtNLM"/>
    </source>
</evidence>
<dbReference type="VEuPathDB" id="FungiDB:I303_02308"/>
<reference evidence="3" key="3">
    <citation type="submission" date="2024-02" db="EMBL/GenBank/DDBJ databases">
        <title>Comparative genomics of Cryptococcus and Kwoniella reveals pathogenesis evolution and contrasting modes of karyotype evolution via chromosome fusion or intercentromeric recombination.</title>
        <authorList>
            <person name="Coelho M.A."/>
            <person name="David-Palma M."/>
            <person name="Shea T."/>
            <person name="Bowers K."/>
            <person name="McGinley-Smith S."/>
            <person name="Mohammad A.W."/>
            <person name="Gnirke A."/>
            <person name="Yurkov A.M."/>
            <person name="Nowrousian M."/>
            <person name="Sun S."/>
            <person name="Cuomo C.A."/>
            <person name="Heitman J."/>
        </authorList>
    </citation>
    <scope>NUCLEOTIDE SEQUENCE</scope>
    <source>
        <strain evidence="3">CBS 10117</strain>
    </source>
</reference>
<dbReference type="AlphaFoldDB" id="A0A1A6ADH1"/>
<sequence>MAINIPTSLPPPSLYPKILPHLIRQLEDVQPSPTTLPLLRTTLHILASIQLALSPTPTAGSADVVNPQSTIPLQRLLDFSSAQPKLLKVVTLLDGIIAYPLHLTTLNDILSNAFGANADLIEIFRIDIIPSLINRLNEGDGSNIAKATKILLSVIRAHDELLALALEDSENLLKSLSKAYKMIQAYTPENIRVKVKSDILMICKELLDSVPVGHETVEEAMVKFMGNPSDGKSGLLESGNSLRDDWEALFERDEDLSDKVKNALQQQRDEEAIRDPRVKHLIQLFPTLPPHLLLSALSHPMFASLPEGSRATPAEQASSIVDVIFSGGEGLPDDLSDFKIAIQGLSQEEPSLPAAEAEVVTTQSNSARAKASRRNIFDDEELDISKLRLKEDETTLPTLSNAIPDTLRASIMRLVENQAVEEEERRRALKEANLLDDEDDYEEGDDGVVSRIKVGGDTRGDEDDDEISEEDGVKISREASGAATPSGPSDRQRLDILRTAYITNQKVFERDGATRRSNDRKKLREATGWDDGQIEGWRIMLERDPHKEDILAAHADKISRSRAASAPRQRNDGPTRGGGGGNRGGRGRGGGGSGGRGGGGGGRGGSKSNRGHSNAARTRGHDKKMSKMGAV</sequence>
<dbReference type="SUPFAM" id="SSF48371">
    <property type="entry name" value="ARM repeat"/>
    <property type="match status" value="1"/>
</dbReference>
<dbReference type="OrthoDB" id="5577209at2759"/>